<evidence type="ECO:0000256" key="2">
    <source>
        <dbReference type="ARBA" id="ARBA00023015"/>
    </source>
</evidence>
<protein>
    <submittedName>
        <fullName evidence="7">RNA polymerase sigma-54 factor RpoN</fullName>
    </submittedName>
</protein>
<dbReference type="InterPro" id="IPR039425">
    <property type="entry name" value="RNA_pol_sigma-70-like"/>
</dbReference>
<proteinExistence type="inferred from homology"/>
<reference evidence="7 8" key="1">
    <citation type="journal article" date="2015" name="Stand. Genomic Sci.">
        <title>Complete genome sequence and description of Salinispira pacifica gen. nov., sp. nov., a novel spirochaete isolated form a hypersaline microbial mat.</title>
        <authorList>
            <person name="Ben Hania W."/>
            <person name="Joseph M."/>
            <person name="Schumann P."/>
            <person name="Bunk B."/>
            <person name="Fiebig A."/>
            <person name="Sproer C."/>
            <person name="Klenk H.P."/>
            <person name="Fardeau M.L."/>
            <person name="Spring S."/>
        </authorList>
    </citation>
    <scope>NUCLEOTIDE SEQUENCE [LARGE SCALE GENOMIC DNA]</scope>
    <source>
        <strain evidence="7 8">L21-RPul-D2</strain>
    </source>
</reference>
<evidence type="ECO:0000313" key="8">
    <source>
        <dbReference type="Proteomes" id="UP000018680"/>
    </source>
</evidence>
<keyword evidence="3" id="KW-0731">Sigma factor</keyword>
<dbReference type="SUPFAM" id="SSF88946">
    <property type="entry name" value="Sigma2 domain of RNA polymerase sigma factors"/>
    <property type="match status" value="1"/>
</dbReference>
<name>V5WDJ2_9SPIO</name>
<dbReference type="GO" id="GO:0006352">
    <property type="term" value="P:DNA-templated transcription initiation"/>
    <property type="evidence" value="ECO:0007669"/>
    <property type="project" value="InterPro"/>
</dbReference>
<dbReference type="NCBIfam" id="TIGR02937">
    <property type="entry name" value="sigma70-ECF"/>
    <property type="match status" value="1"/>
</dbReference>
<evidence type="ECO:0000313" key="7">
    <source>
        <dbReference type="EMBL" id="AHC13680.1"/>
    </source>
</evidence>
<dbReference type="HOGENOM" id="CLU_047691_3_1_12"/>
<dbReference type="EMBL" id="CP006939">
    <property type="protein sequence ID" value="AHC13680.1"/>
    <property type="molecule type" value="Genomic_DNA"/>
</dbReference>
<keyword evidence="2" id="KW-0805">Transcription regulation</keyword>
<comment type="similarity">
    <text evidence="1">Belongs to the sigma-70 factor family. ECF subfamily.</text>
</comment>
<dbReference type="Gene3D" id="1.10.1740.10">
    <property type="match status" value="1"/>
</dbReference>
<organism evidence="7 8">
    <name type="scientific">Salinispira pacifica</name>
    <dbReference type="NCBI Taxonomy" id="1307761"/>
    <lineage>
        <taxon>Bacteria</taxon>
        <taxon>Pseudomonadati</taxon>
        <taxon>Spirochaetota</taxon>
        <taxon>Spirochaetia</taxon>
        <taxon>Spirochaetales</taxon>
        <taxon>Spirochaetaceae</taxon>
        <taxon>Salinispira</taxon>
    </lineage>
</organism>
<dbReference type="Pfam" id="PF04542">
    <property type="entry name" value="Sigma70_r2"/>
    <property type="match status" value="1"/>
</dbReference>
<dbReference type="AlphaFoldDB" id="V5WDJ2"/>
<dbReference type="InterPro" id="IPR013325">
    <property type="entry name" value="RNA_pol_sigma_r2"/>
</dbReference>
<evidence type="ECO:0000259" key="6">
    <source>
        <dbReference type="Pfam" id="PF04542"/>
    </source>
</evidence>
<dbReference type="SUPFAM" id="SSF88659">
    <property type="entry name" value="Sigma3 and sigma4 domains of RNA polymerase sigma factors"/>
    <property type="match status" value="1"/>
</dbReference>
<keyword evidence="5" id="KW-0804">Transcription</keyword>
<evidence type="ECO:0000256" key="3">
    <source>
        <dbReference type="ARBA" id="ARBA00023082"/>
    </source>
</evidence>
<evidence type="ECO:0000256" key="5">
    <source>
        <dbReference type="ARBA" id="ARBA00023163"/>
    </source>
</evidence>
<dbReference type="STRING" id="1307761.L21SP2_0238"/>
<dbReference type="InterPro" id="IPR014284">
    <property type="entry name" value="RNA_pol_sigma-70_dom"/>
</dbReference>
<dbReference type="Proteomes" id="UP000018680">
    <property type="component" value="Chromosome"/>
</dbReference>
<dbReference type="eggNOG" id="COG1595">
    <property type="taxonomic scope" value="Bacteria"/>
</dbReference>
<dbReference type="Gene3D" id="1.10.10.10">
    <property type="entry name" value="Winged helix-like DNA-binding domain superfamily/Winged helix DNA-binding domain"/>
    <property type="match status" value="1"/>
</dbReference>
<sequence>MGTYFLLRAVRVYEPIQERRVNINIESYYEKYAPMVYRRCLGIVKNDEAAQDIMQDVFVNLLRFQNRLEHKGPSSLLYTMATNLSLNYLRSQKLRQHAAVEDQDPGWIDPSGETVLARHFLERLFAIDDDKTRIIAWLHYVDKYTLEETASHVGMSVSGIRKRLRKLQSRGKALKEA</sequence>
<dbReference type="PATRIC" id="fig|1307761.3.peg.239"/>
<feature type="domain" description="RNA polymerase sigma-70 region 2" evidence="6">
    <location>
        <begin position="29"/>
        <end position="93"/>
    </location>
</feature>
<dbReference type="PANTHER" id="PTHR43133">
    <property type="entry name" value="RNA POLYMERASE ECF-TYPE SIGMA FACTO"/>
    <property type="match status" value="1"/>
</dbReference>
<dbReference type="PANTHER" id="PTHR43133:SF8">
    <property type="entry name" value="RNA POLYMERASE SIGMA FACTOR HI_1459-RELATED"/>
    <property type="match status" value="1"/>
</dbReference>
<gene>
    <name evidence="7" type="ORF">L21SP2_0238</name>
</gene>
<dbReference type="KEGG" id="slr:L21SP2_0238"/>
<dbReference type="GO" id="GO:0016987">
    <property type="term" value="F:sigma factor activity"/>
    <property type="evidence" value="ECO:0007669"/>
    <property type="project" value="UniProtKB-KW"/>
</dbReference>
<evidence type="ECO:0000256" key="1">
    <source>
        <dbReference type="ARBA" id="ARBA00010641"/>
    </source>
</evidence>
<keyword evidence="4" id="KW-0238">DNA-binding</keyword>
<dbReference type="InterPro" id="IPR007627">
    <property type="entry name" value="RNA_pol_sigma70_r2"/>
</dbReference>
<dbReference type="GO" id="GO:0003677">
    <property type="term" value="F:DNA binding"/>
    <property type="evidence" value="ECO:0007669"/>
    <property type="project" value="UniProtKB-KW"/>
</dbReference>
<evidence type="ECO:0000256" key="4">
    <source>
        <dbReference type="ARBA" id="ARBA00023125"/>
    </source>
</evidence>
<accession>V5WDJ2</accession>
<dbReference type="InterPro" id="IPR036388">
    <property type="entry name" value="WH-like_DNA-bd_sf"/>
</dbReference>
<dbReference type="InterPro" id="IPR013324">
    <property type="entry name" value="RNA_pol_sigma_r3/r4-like"/>
</dbReference>
<keyword evidence="8" id="KW-1185">Reference proteome</keyword>